<evidence type="ECO:0000313" key="1">
    <source>
        <dbReference type="EMBL" id="KAL2335020.1"/>
    </source>
</evidence>
<dbReference type="AlphaFoldDB" id="A0ABD1MGU7"/>
<dbReference type="EMBL" id="JBGMDY010000005">
    <property type="protein sequence ID" value="KAL2335020.1"/>
    <property type="molecule type" value="Genomic_DNA"/>
</dbReference>
<dbReference type="Proteomes" id="UP001603857">
    <property type="component" value="Unassembled WGS sequence"/>
</dbReference>
<evidence type="ECO:0000313" key="2">
    <source>
        <dbReference type="Proteomes" id="UP001603857"/>
    </source>
</evidence>
<gene>
    <name evidence="1" type="ORF">Fmac_016233</name>
</gene>
<keyword evidence="2" id="KW-1185">Reference proteome</keyword>
<reference evidence="1 2" key="1">
    <citation type="submission" date="2024-08" db="EMBL/GenBank/DDBJ databases">
        <title>Insights into the chromosomal genome structure of Flemingia macrophylla.</title>
        <authorList>
            <person name="Ding Y."/>
            <person name="Zhao Y."/>
            <person name="Bi W."/>
            <person name="Wu M."/>
            <person name="Zhao G."/>
            <person name="Gong Y."/>
            <person name="Li W."/>
            <person name="Zhang P."/>
        </authorList>
    </citation>
    <scope>NUCLEOTIDE SEQUENCE [LARGE SCALE GENOMIC DNA]</scope>
    <source>
        <strain evidence="1">DYQJB</strain>
        <tissue evidence="1">Leaf</tissue>
    </source>
</reference>
<name>A0ABD1MGU7_9FABA</name>
<proteinExistence type="predicted"/>
<sequence>MIHCSESCDSGPIHDQKLFNLRLVSRHLRIASYHAIRVSYDTYYTGFKHDLLTWTKRSTIGMPLKLKVAVDVASGLRAAPHVGAIERILDGEILGYEAPELAANNVSCCVSL</sequence>
<accession>A0ABD1MGU7</accession>
<organism evidence="1 2">
    <name type="scientific">Flemingia macrophylla</name>
    <dbReference type="NCBI Taxonomy" id="520843"/>
    <lineage>
        <taxon>Eukaryota</taxon>
        <taxon>Viridiplantae</taxon>
        <taxon>Streptophyta</taxon>
        <taxon>Embryophyta</taxon>
        <taxon>Tracheophyta</taxon>
        <taxon>Spermatophyta</taxon>
        <taxon>Magnoliopsida</taxon>
        <taxon>eudicotyledons</taxon>
        <taxon>Gunneridae</taxon>
        <taxon>Pentapetalae</taxon>
        <taxon>rosids</taxon>
        <taxon>fabids</taxon>
        <taxon>Fabales</taxon>
        <taxon>Fabaceae</taxon>
        <taxon>Papilionoideae</taxon>
        <taxon>50 kb inversion clade</taxon>
        <taxon>NPAAA clade</taxon>
        <taxon>indigoferoid/millettioid clade</taxon>
        <taxon>Phaseoleae</taxon>
        <taxon>Flemingia</taxon>
    </lineage>
</organism>
<protein>
    <submittedName>
        <fullName evidence="1">Uncharacterized protein</fullName>
    </submittedName>
</protein>
<comment type="caution">
    <text evidence="1">The sequence shown here is derived from an EMBL/GenBank/DDBJ whole genome shotgun (WGS) entry which is preliminary data.</text>
</comment>